<dbReference type="GO" id="GO:0016787">
    <property type="term" value="F:hydrolase activity"/>
    <property type="evidence" value="ECO:0007669"/>
    <property type="project" value="UniProtKB-KW"/>
</dbReference>
<dbReference type="InterPro" id="IPR051049">
    <property type="entry name" value="Dienelactone_hydrolase-like"/>
</dbReference>
<keyword evidence="2" id="KW-0378">Hydrolase</keyword>
<dbReference type="PANTHER" id="PTHR46623:SF6">
    <property type="entry name" value="ALPHA_BETA-HYDROLASES SUPERFAMILY PROTEIN"/>
    <property type="match status" value="1"/>
</dbReference>
<gene>
    <name evidence="2" type="ORF">GEV47_11215</name>
</gene>
<dbReference type="SUPFAM" id="SSF53474">
    <property type="entry name" value="alpha/beta-Hydrolases"/>
    <property type="match status" value="1"/>
</dbReference>
<protein>
    <submittedName>
        <fullName evidence="2">Dienelactone hydrolase family protein</fullName>
    </submittedName>
</protein>
<dbReference type="RefSeq" id="WP_153234881.1">
    <property type="nucleotide sequence ID" value="NZ_WINI01000006.1"/>
</dbReference>
<reference evidence="2 3" key="1">
    <citation type="submission" date="2019-10" db="EMBL/GenBank/DDBJ databases">
        <title>Glaciimonas soli sp. nov., a psychrophilic bacterium isolated from the forest soil of a high elevation mountain in Taiwan.</title>
        <authorList>
            <person name="Wang L.-T."/>
            <person name="Shieh W.Y."/>
        </authorList>
    </citation>
    <scope>NUCLEOTIDE SEQUENCE [LARGE SCALE GENOMIC DNA]</scope>
    <source>
        <strain evidence="2 3">GS1</strain>
    </source>
</reference>
<dbReference type="EMBL" id="WINI01000006">
    <property type="protein sequence ID" value="MQR01246.1"/>
    <property type="molecule type" value="Genomic_DNA"/>
</dbReference>
<dbReference type="Gene3D" id="3.40.50.1820">
    <property type="entry name" value="alpha/beta hydrolase"/>
    <property type="match status" value="1"/>
</dbReference>
<feature type="domain" description="Dienelactone hydrolase" evidence="1">
    <location>
        <begin position="16"/>
        <end position="231"/>
    </location>
</feature>
<comment type="caution">
    <text evidence="2">The sequence shown here is derived from an EMBL/GenBank/DDBJ whole genome shotgun (WGS) entry which is preliminary data.</text>
</comment>
<dbReference type="InterPro" id="IPR002925">
    <property type="entry name" value="Dienelactn_hydro"/>
</dbReference>
<accession>A0A843YXG8</accession>
<evidence type="ECO:0000313" key="2">
    <source>
        <dbReference type="EMBL" id="MQR01246.1"/>
    </source>
</evidence>
<dbReference type="AlphaFoldDB" id="A0A843YXG8"/>
<sequence length="232" mass="25083">MNGHWIDIPTAGANGFSGYLSLPPSGKGPGIVLLQEIWGVNTHIRAVADQYALAGYVVLAPDIFWRLSPRVDLAYDESGSAQAFGFYQKLDTAQATADVVDAVAALRNLPELEGKVATLGYCLGGQLAYRAAALSDVDVAVSFYGGGIDQHLELVDRITQPILFHYASNDSHITQDKVVSVKAAFTEKTNAIFFDYPGTNHGFNCWGRINMYNQRAAALATGRTLTFLAEHL</sequence>
<dbReference type="PANTHER" id="PTHR46623">
    <property type="entry name" value="CARBOXYMETHYLENEBUTENOLIDASE-RELATED"/>
    <property type="match status" value="1"/>
</dbReference>
<proteinExistence type="predicted"/>
<dbReference type="Proteomes" id="UP000451565">
    <property type="component" value="Unassembled WGS sequence"/>
</dbReference>
<dbReference type="Pfam" id="PF01738">
    <property type="entry name" value="DLH"/>
    <property type="match status" value="1"/>
</dbReference>
<keyword evidence="3" id="KW-1185">Reference proteome</keyword>
<dbReference type="OrthoDB" id="62567at2"/>
<evidence type="ECO:0000313" key="3">
    <source>
        <dbReference type="Proteomes" id="UP000451565"/>
    </source>
</evidence>
<evidence type="ECO:0000259" key="1">
    <source>
        <dbReference type="Pfam" id="PF01738"/>
    </source>
</evidence>
<dbReference type="InterPro" id="IPR029058">
    <property type="entry name" value="AB_hydrolase_fold"/>
</dbReference>
<name>A0A843YXG8_9BURK</name>
<organism evidence="2 3">
    <name type="scientific">Glaciimonas soli</name>
    <dbReference type="NCBI Taxonomy" id="2590999"/>
    <lineage>
        <taxon>Bacteria</taxon>
        <taxon>Pseudomonadati</taxon>
        <taxon>Pseudomonadota</taxon>
        <taxon>Betaproteobacteria</taxon>
        <taxon>Burkholderiales</taxon>
        <taxon>Oxalobacteraceae</taxon>
        <taxon>Glaciimonas</taxon>
    </lineage>
</organism>